<organism evidence="2 3">
    <name type="scientific">Zostera marina</name>
    <name type="common">Eelgrass</name>
    <dbReference type="NCBI Taxonomy" id="29655"/>
    <lineage>
        <taxon>Eukaryota</taxon>
        <taxon>Viridiplantae</taxon>
        <taxon>Streptophyta</taxon>
        <taxon>Embryophyta</taxon>
        <taxon>Tracheophyta</taxon>
        <taxon>Spermatophyta</taxon>
        <taxon>Magnoliopsida</taxon>
        <taxon>Liliopsida</taxon>
        <taxon>Zosteraceae</taxon>
        <taxon>Zostera</taxon>
    </lineage>
</organism>
<dbReference type="PANTHER" id="PTHR36734">
    <property type="entry name" value="YCF37-LIKE PROTEIN"/>
    <property type="match status" value="1"/>
</dbReference>
<proteinExistence type="predicted"/>
<protein>
    <recommendedName>
        <fullName evidence="4">Synechocystis YCF37</fullName>
    </recommendedName>
</protein>
<name>A0A0K9P3C2_ZOSMR</name>
<sequence>MAYSLLHLLPSTVTPTVTTLPRRATLISCIADGDRSPSRSTVALFPKWSRRESLSLLLLSSAAVSLPARAENIPLFGFRKKLKNIEKEAEEIVKEGEQAVEKGIVKAEKTVVEGIMTTEEEIIAAEAKVQSGLIQAGAVAAAEALSVIVGVSVVNGILRTDS</sequence>
<keyword evidence="1" id="KW-0175">Coiled coil</keyword>
<accession>A0A0K9P3C2</accession>
<dbReference type="EMBL" id="LFYR01001330">
    <property type="protein sequence ID" value="KMZ62717.1"/>
    <property type="molecule type" value="Genomic_DNA"/>
</dbReference>
<evidence type="ECO:0000313" key="3">
    <source>
        <dbReference type="Proteomes" id="UP000036987"/>
    </source>
</evidence>
<evidence type="ECO:0000256" key="1">
    <source>
        <dbReference type="SAM" id="Coils"/>
    </source>
</evidence>
<feature type="coiled-coil region" evidence="1">
    <location>
        <begin position="75"/>
        <end position="102"/>
    </location>
</feature>
<gene>
    <name evidence="2" type="ORF">ZOSMA_44G01170</name>
</gene>
<keyword evidence="3" id="KW-1185">Reference proteome</keyword>
<reference evidence="3" key="1">
    <citation type="journal article" date="2016" name="Nature">
        <title>The genome of the seagrass Zostera marina reveals angiosperm adaptation to the sea.</title>
        <authorList>
            <person name="Olsen J.L."/>
            <person name="Rouze P."/>
            <person name="Verhelst B."/>
            <person name="Lin Y.-C."/>
            <person name="Bayer T."/>
            <person name="Collen J."/>
            <person name="Dattolo E."/>
            <person name="De Paoli E."/>
            <person name="Dittami S."/>
            <person name="Maumus F."/>
            <person name="Michel G."/>
            <person name="Kersting A."/>
            <person name="Lauritano C."/>
            <person name="Lohaus R."/>
            <person name="Toepel M."/>
            <person name="Tonon T."/>
            <person name="Vanneste K."/>
            <person name="Amirebrahimi M."/>
            <person name="Brakel J."/>
            <person name="Bostroem C."/>
            <person name="Chovatia M."/>
            <person name="Grimwood J."/>
            <person name="Jenkins J.W."/>
            <person name="Jueterbock A."/>
            <person name="Mraz A."/>
            <person name="Stam W.T."/>
            <person name="Tice H."/>
            <person name="Bornberg-Bauer E."/>
            <person name="Green P.J."/>
            <person name="Pearson G.A."/>
            <person name="Procaccini G."/>
            <person name="Duarte C.M."/>
            <person name="Schmutz J."/>
            <person name="Reusch T.B.H."/>
            <person name="Van de Peer Y."/>
        </authorList>
    </citation>
    <scope>NUCLEOTIDE SEQUENCE [LARGE SCALE GENOMIC DNA]</scope>
    <source>
        <strain evidence="3">cv. Finnish</strain>
    </source>
</reference>
<dbReference type="PANTHER" id="PTHR36734:SF1">
    <property type="entry name" value="OS02G0815300 PROTEIN"/>
    <property type="match status" value="1"/>
</dbReference>
<evidence type="ECO:0000313" key="2">
    <source>
        <dbReference type="EMBL" id="KMZ62717.1"/>
    </source>
</evidence>
<dbReference type="Proteomes" id="UP000036987">
    <property type="component" value="Unassembled WGS sequence"/>
</dbReference>
<evidence type="ECO:0008006" key="4">
    <source>
        <dbReference type="Google" id="ProtNLM"/>
    </source>
</evidence>
<dbReference type="AlphaFoldDB" id="A0A0K9P3C2"/>
<dbReference type="STRING" id="29655.A0A0K9P3C2"/>
<dbReference type="GO" id="GO:0009534">
    <property type="term" value="C:chloroplast thylakoid"/>
    <property type="evidence" value="ECO:0000318"/>
    <property type="project" value="GO_Central"/>
</dbReference>
<comment type="caution">
    <text evidence="2">The sequence shown here is derived from an EMBL/GenBank/DDBJ whole genome shotgun (WGS) entry which is preliminary data.</text>
</comment>